<dbReference type="InterPro" id="IPR007048">
    <property type="entry name" value="IraD/Gp25-like"/>
</dbReference>
<organism evidence="2 3">
    <name type="scientific">Caulobacter segnis</name>
    <dbReference type="NCBI Taxonomy" id="88688"/>
    <lineage>
        <taxon>Bacteria</taxon>
        <taxon>Pseudomonadati</taxon>
        <taxon>Pseudomonadota</taxon>
        <taxon>Alphaproteobacteria</taxon>
        <taxon>Caulobacterales</taxon>
        <taxon>Caulobacteraceae</taxon>
        <taxon>Caulobacter</taxon>
    </lineage>
</organism>
<dbReference type="NCBIfam" id="TIGR03357">
    <property type="entry name" value="VI_zyme"/>
    <property type="match status" value="1"/>
</dbReference>
<dbReference type="InterPro" id="IPR017737">
    <property type="entry name" value="TssE1-like"/>
</dbReference>
<evidence type="ECO:0000313" key="3">
    <source>
        <dbReference type="Proteomes" id="UP001057520"/>
    </source>
</evidence>
<protein>
    <submittedName>
        <fullName evidence="2">Type VI secretion system baseplate subunit TssE</fullName>
    </submittedName>
</protein>
<dbReference type="EMBL" id="CP096040">
    <property type="protein sequence ID" value="USQ93985.1"/>
    <property type="molecule type" value="Genomic_DNA"/>
</dbReference>
<dbReference type="PANTHER" id="PTHR38595:SF1">
    <property type="entry name" value="TYPE VI SECRETION SYSTEM COMPONENT TSSE1"/>
    <property type="match status" value="1"/>
</dbReference>
<name>A0ABY4ZN52_9CAUL</name>
<dbReference type="InterPro" id="IPR053176">
    <property type="entry name" value="T6SS_TssE1-like"/>
</dbReference>
<gene>
    <name evidence="2" type="primary">tssE</name>
    <name evidence="2" type="ORF">MZV50_15325</name>
</gene>
<keyword evidence="3" id="KW-1185">Reference proteome</keyword>
<dbReference type="PANTHER" id="PTHR38595">
    <property type="entry name" value="CYTOPLASMIC PROTEIN-RELATED"/>
    <property type="match status" value="1"/>
</dbReference>
<reference evidence="2 3" key="1">
    <citation type="submission" date="2022-04" db="EMBL/GenBank/DDBJ databases">
        <title>Genome sequence of soybean root-associated Caulobacter segnis RL271.</title>
        <authorList>
            <person name="Longley R."/>
            <person name="Bonito G."/>
            <person name="Trigodet F."/>
            <person name="Crosson S."/>
            <person name="Fiebig A."/>
        </authorList>
    </citation>
    <scope>NUCLEOTIDE SEQUENCE [LARGE SCALE GENOMIC DNA]</scope>
    <source>
        <strain evidence="2 3">RL271</strain>
    </source>
</reference>
<proteinExistence type="predicted"/>
<sequence length="177" mass="19572">MATRINPTLFDKLVADLDIEGVRDDPKIEAGQVSRASTLRLYPIMKLERFNESALRATVLRELNWILNTTHLGSVQNLKAYPEVATSVLNYGVPDMAGKLLQRGAIQARAREIKEGIRRYEPRIAPRRLDVTAATAASKPNAVTFVIRADVTSAVKALPVEFKTDVEIDTGSATLRE</sequence>
<feature type="domain" description="IraD/Gp25-like" evidence="1">
    <location>
        <begin position="54"/>
        <end position="152"/>
    </location>
</feature>
<evidence type="ECO:0000313" key="2">
    <source>
        <dbReference type="EMBL" id="USQ93985.1"/>
    </source>
</evidence>
<evidence type="ECO:0000259" key="1">
    <source>
        <dbReference type="Pfam" id="PF04965"/>
    </source>
</evidence>
<dbReference type="Pfam" id="PF04965">
    <property type="entry name" value="GPW_gp25"/>
    <property type="match status" value="1"/>
</dbReference>
<accession>A0ABY4ZN52</accession>
<dbReference type="SUPFAM" id="SSF160719">
    <property type="entry name" value="gpW/gp25-like"/>
    <property type="match status" value="1"/>
</dbReference>
<dbReference type="Proteomes" id="UP001057520">
    <property type="component" value="Chromosome"/>
</dbReference>